<dbReference type="EMBL" id="VNKQ01000002">
    <property type="protein sequence ID" value="KAG0652546.1"/>
    <property type="molecule type" value="Genomic_DNA"/>
</dbReference>
<evidence type="ECO:0000313" key="6">
    <source>
        <dbReference type="Proteomes" id="UP000785200"/>
    </source>
</evidence>
<feature type="compositionally biased region" description="Basic and acidic residues" evidence="4">
    <location>
        <begin position="59"/>
        <end position="69"/>
    </location>
</feature>
<proteinExistence type="inferred from homology"/>
<dbReference type="GO" id="GO:0004865">
    <property type="term" value="F:protein serine/threonine phosphatase inhibitor activity"/>
    <property type="evidence" value="ECO:0007669"/>
    <property type="project" value="UniProtKB-UniRule"/>
</dbReference>
<comment type="subcellular location">
    <subcellularLocation>
        <location evidence="3">Nucleus</location>
    </subcellularLocation>
</comment>
<comment type="similarity">
    <text evidence="2 3">Belongs to the YPI1 family.</text>
</comment>
<evidence type="ECO:0000256" key="3">
    <source>
        <dbReference type="RuleBase" id="RU367162"/>
    </source>
</evidence>
<keyword evidence="3" id="KW-0539">Nucleus</keyword>
<dbReference type="AlphaFoldDB" id="A0A9P7B0U8"/>
<evidence type="ECO:0000256" key="2">
    <source>
        <dbReference type="ARBA" id="ARBA00005605"/>
    </source>
</evidence>
<sequence>MATISRSSTPRGTRTRAAQAQVQVEPAPSITTTEPRQIQAVLHLRGATREEEAEAVANGDEKTKRRIQWDESVVDNEGLGKKSSKVCCIYHAPRGIDESSDESSSDSDDSESDSNDDGSARPPRREGRHYGHSHDHGHGKGKGKERASSPNAYEKIPKAKSGGTKDKS</sequence>
<evidence type="ECO:0000256" key="4">
    <source>
        <dbReference type="SAM" id="MobiDB-lite"/>
    </source>
</evidence>
<evidence type="ECO:0000256" key="1">
    <source>
        <dbReference type="ARBA" id="ARBA00003401"/>
    </source>
</evidence>
<comment type="caution">
    <text evidence="5">The sequence shown here is derived from an EMBL/GenBank/DDBJ whole genome shotgun (WGS) entry which is preliminary data.</text>
</comment>
<feature type="region of interest" description="Disordered" evidence="4">
    <location>
        <begin position="1"/>
        <end position="168"/>
    </location>
</feature>
<name>A0A9P7B0U8_9HELO</name>
<organism evidence="5 6">
    <name type="scientific">Hyphodiscus hymeniophilus</name>
    <dbReference type="NCBI Taxonomy" id="353542"/>
    <lineage>
        <taxon>Eukaryota</taxon>
        <taxon>Fungi</taxon>
        <taxon>Dikarya</taxon>
        <taxon>Ascomycota</taxon>
        <taxon>Pezizomycotina</taxon>
        <taxon>Leotiomycetes</taxon>
        <taxon>Helotiales</taxon>
        <taxon>Hyphodiscaceae</taxon>
        <taxon>Hyphodiscus</taxon>
    </lineage>
</organism>
<feature type="compositionally biased region" description="Low complexity" evidence="4">
    <location>
        <begin position="1"/>
        <end position="24"/>
    </location>
</feature>
<protein>
    <recommendedName>
        <fullName evidence="3">Type 1 phosphatases regulator</fullName>
    </recommendedName>
</protein>
<accession>A0A9P7B0U8</accession>
<feature type="compositionally biased region" description="Acidic residues" evidence="4">
    <location>
        <begin position="98"/>
        <end position="116"/>
    </location>
</feature>
<dbReference type="PANTHER" id="PTHR20835">
    <property type="entry name" value="E3 UBIQUITIN-PROTEIN LIGASE PPP1R11-RELATED"/>
    <property type="match status" value="1"/>
</dbReference>
<keyword evidence="6" id="KW-1185">Reference proteome</keyword>
<dbReference type="Pfam" id="PF07491">
    <property type="entry name" value="PPI_Ypi1"/>
    <property type="match status" value="1"/>
</dbReference>
<evidence type="ECO:0000313" key="5">
    <source>
        <dbReference type="EMBL" id="KAG0652546.1"/>
    </source>
</evidence>
<dbReference type="GO" id="GO:0005634">
    <property type="term" value="C:nucleus"/>
    <property type="evidence" value="ECO:0007669"/>
    <property type="project" value="UniProtKB-SubCell"/>
</dbReference>
<dbReference type="InterPro" id="IPR011107">
    <property type="entry name" value="PPI_Ypi1"/>
</dbReference>
<dbReference type="GO" id="GO:0008157">
    <property type="term" value="F:protein phosphatase 1 binding"/>
    <property type="evidence" value="ECO:0007669"/>
    <property type="project" value="TreeGrafter"/>
</dbReference>
<dbReference type="OrthoDB" id="307488at2759"/>
<feature type="compositionally biased region" description="Basic and acidic residues" evidence="4">
    <location>
        <begin position="123"/>
        <end position="147"/>
    </location>
</feature>
<reference evidence="5" key="1">
    <citation type="submission" date="2019-07" db="EMBL/GenBank/DDBJ databases">
        <title>Hyphodiscus hymeniophilus genome sequencing and assembly.</title>
        <authorList>
            <person name="Kramer G."/>
            <person name="Nodwell J."/>
        </authorList>
    </citation>
    <scope>NUCLEOTIDE SEQUENCE</scope>
    <source>
        <strain evidence="5">ATCC 34498</strain>
    </source>
</reference>
<dbReference type="Proteomes" id="UP000785200">
    <property type="component" value="Unassembled WGS sequence"/>
</dbReference>
<gene>
    <name evidence="5" type="ORF">D0Z07_0183</name>
</gene>
<dbReference type="PANTHER" id="PTHR20835:SF0">
    <property type="entry name" value="E3 UBIQUITIN-PROTEIN LIGASE PPP1R11"/>
    <property type="match status" value="1"/>
</dbReference>
<comment type="function">
    <text evidence="1 3">Regulator of type 1 phosphatases which maintains protein phosphatase activity under strict control.</text>
</comment>